<evidence type="ECO:0000256" key="10">
    <source>
        <dbReference type="SAM" id="SignalP"/>
    </source>
</evidence>
<dbReference type="InterPro" id="IPR050979">
    <property type="entry name" value="LD-transpeptidase"/>
</dbReference>
<keyword evidence="6 9" id="KW-0133">Cell shape</keyword>
<keyword evidence="7 9" id="KW-0573">Peptidoglycan synthesis</keyword>
<dbReference type="Proteomes" id="UP001600165">
    <property type="component" value="Unassembled WGS sequence"/>
</dbReference>
<evidence type="ECO:0000313" key="12">
    <source>
        <dbReference type="EMBL" id="MFE4106207.1"/>
    </source>
</evidence>
<keyword evidence="8 9" id="KW-0961">Cell wall biogenesis/degradation</keyword>
<dbReference type="EMBL" id="JBHZOL010000055">
    <property type="protein sequence ID" value="MFE4106207.1"/>
    <property type="molecule type" value="Genomic_DNA"/>
</dbReference>
<protein>
    <submittedName>
        <fullName evidence="12">L,D-transpeptidase</fullName>
        <ecNumber evidence="12">2.3.2.-</ecNumber>
    </submittedName>
</protein>
<reference evidence="12 13" key="1">
    <citation type="submission" date="2024-10" db="EMBL/GenBank/DDBJ databases">
        <authorList>
            <person name="Ratan Roy A."/>
            <person name="Morales Sandoval P.H."/>
            <person name="De Los Santos Villalobos S."/>
            <person name="Chakraborty S."/>
            <person name="Mukherjee J."/>
        </authorList>
    </citation>
    <scope>NUCLEOTIDE SEQUENCE [LARGE SCALE GENOMIC DNA]</scope>
    <source>
        <strain evidence="12 13">S1</strain>
    </source>
</reference>
<feature type="active site" description="Nucleophile" evidence="9">
    <location>
        <position position="164"/>
    </location>
</feature>
<keyword evidence="10" id="KW-0732">Signal</keyword>
<accession>A0ABW6IEQ6</accession>
<evidence type="ECO:0000256" key="3">
    <source>
        <dbReference type="ARBA" id="ARBA00022676"/>
    </source>
</evidence>
<name>A0ABW6IEQ6_9CYAN</name>
<evidence type="ECO:0000256" key="5">
    <source>
        <dbReference type="ARBA" id="ARBA00022801"/>
    </source>
</evidence>
<keyword evidence="3" id="KW-0328">Glycosyltransferase</keyword>
<evidence type="ECO:0000256" key="4">
    <source>
        <dbReference type="ARBA" id="ARBA00022679"/>
    </source>
</evidence>
<dbReference type="PANTHER" id="PTHR30582">
    <property type="entry name" value="L,D-TRANSPEPTIDASE"/>
    <property type="match status" value="1"/>
</dbReference>
<dbReference type="Gene3D" id="2.40.440.10">
    <property type="entry name" value="L,D-transpeptidase catalytic domain-like"/>
    <property type="match status" value="1"/>
</dbReference>
<feature type="domain" description="L,D-TPase catalytic" evidence="11">
    <location>
        <begin position="63"/>
        <end position="188"/>
    </location>
</feature>
<gene>
    <name evidence="12" type="ORF">ACFVKH_07965</name>
</gene>
<keyword evidence="4 12" id="KW-0808">Transferase</keyword>
<sequence length="189" mass="21264">MLTHQPITRCFMVLCFGAAALLVAAEWASPQLRQPPPVGSPKALWRYEGFGIMSRVSQQAKETRLIVSLAERQLQLYVKDQLTASYEIAVGQEDWQTPTGSFQIRQKQEYPAWQHPITGEVVPPGPDNPLGSRWLGFWTDGKYAIGFHGTNQEEFIGQAVSHGCIRLRDRDIRDLYEQVDLGTVVVVNP</sequence>
<keyword evidence="5" id="KW-0378">Hydrolase</keyword>
<evidence type="ECO:0000256" key="8">
    <source>
        <dbReference type="ARBA" id="ARBA00023316"/>
    </source>
</evidence>
<feature type="signal peptide" evidence="10">
    <location>
        <begin position="1"/>
        <end position="24"/>
    </location>
</feature>
<dbReference type="InterPro" id="IPR038063">
    <property type="entry name" value="Transpep_catalytic_dom"/>
</dbReference>
<evidence type="ECO:0000256" key="9">
    <source>
        <dbReference type="PROSITE-ProRule" id="PRU01373"/>
    </source>
</evidence>
<evidence type="ECO:0000259" key="11">
    <source>
        <dbReference type="PROSITE" id="PS52029"/>
    </source>
</evidence>
<evidence type="ECO:0000313" key="13">
    <source>
        <dbReference type="Proteomes" id="UP001600165"/>
    </source>
</evidence>
<dbReference type="RefSeq" id="WP_377963736.1">
    <property type="nucleotide sequence ID" value="NZ_JBHZOL010000055.1"/>
</dbReference>
<dbReference type="EC" id="2.3.2.-" evidence="12"/>
<comment type="pathway">
    <text evidence="1 9">Cell wall biogenesis; peptidoglycan biosynthesis.</text>
</comment>
<feature type="chain" id="PRO_5045222941" evidence="10">
    <location>
        <begin position="25"/>
        <end position="189"/>
    </location>
</feature>
<comment type="caution">
    <text evidence="12">The sequence shown here is derived from an EMBL/GenBank/DDBJ whole genome shotgun (WGS) entry which is preliminary data.</text>
</comment>
<proteinExistence type="inferred from homology"/>
<evidence type="ECO:0000256" key="2">
    <source>
        <dbReference type="ARBA" id="ARBA00005992"/>
    </source>
</evidence>
<feature type="active site" description="Proton donor/acceptor" evidence="9">
    <location>
        <position position="148"/>
    </location>
</feature>
<dbReference type="SUPFAM" id="SSF141523">
    <property type="entry name" value="L,D-transpeptidase catalytic domain-like"/>
    <property type="match status" value="1"/>
</dbReference>
<organism evidence="12 13">
    <name type="scientific">Almyronema epifaneia S1</name>
    <dbReference type="NCBI Taxonomy" id="2991925"/>
    <lineage>
        <taxon>Bacteria</taxon>
        <taxon>Bacillati</taxon>
        <taxon>Cyanobacteriota</taxon>
        <taxon>Cyanophyceae</taxon>
        <taxon>Nodosilineales</taxon>
        <taxon>Nodosilineaceae</taxon>
        <taxon>Almyronema</taxon>
        <taxon>Almyronema epifaneia</taxon>
    </lineage>
</organism>
<dbReference type="PANTHER" id="PTHR30582:SF24">
    <property type="entry name" value="L,D-TRANSPEPTIDASE ERFK_SRFK-RELATED"/>
    <property type="match status" value="1"/>
</dbReference>
<keyword evidence="13" id="KW-1185">Reference proteome</keyword>
<comment type="similarity">
    <text evidence="2">Belongs to the YkuD family.</text>
</comment>
<evidence type="ECO:0000256" key="6">
    <source>
        <dbReference type="ARBA" id="ARBA00022960"/>
    </source>
</evidence>
<dbReference type="InterPro" id="IPR005490">
    <property type="entry name" value="LD_TPept_cat_dom"/>
</dbReference>
<keyword evidence="12" id="KW-0012">Acyltransferase</keyword>
<evidence type="ECO:0000256" key="1">
    <source>
        <dbReference type="ARBA" id="ARBA00004752"/>
    </source>
</evidence>
<dbReference type="GO" id="GO:0016746">
    <property type="term" value="F:acyltransferase activity"/>
    <property type="evidence" value="ECO:0007669"/>
    <property type="project" value="UniProtKB-KW"/>
</dbReference>
<evidence type="ECO:0000256" key="7">
    <source>
        <dbReference type="ARBA" id="ARBA00022984"/>
    </source>
</evidence>
<dbReference type="Pfam" id="PF03734">
    <property type="entry name" value="YkuD"/>
    <property type="match status" value="1"/>
</dbReference>
<dbReference type="PROSITE" id="PS52029">
    <property type="entry name" value="LD_TPASE"/>
    <property type="match status" value="1"/>
</dbReference>
<dbReference type="CDD" id="cd16913">
    <property type="entry name" value="YkuD_like"/>
    <property type="match status" value="1"/>
</dbReference>